<evidence type="ECO:0000256" key="1">
    <source>
        <dbReference type="SAM" id="Phobius"/>
    </source>
</evidence>
<keyword evidence="1" id="KW-1133">Transmembrane helix</keyword>
<evidence type="ECO:0000313" key="2">
    <source>
        <dbReference type="EMBL" id="DAF85789.1"/>
    </source>
</evidence>
<keyword evidence="1" id="KW-0472">Membrane</keyword>
<dbReference type="EMBL" id="BK015930">
    <property type="protein sequence ID" value="DAF85789.1"/>
    <property type="molecule type" value="Genomic_DNA"/>
</dbReference>
<sequence length="54" mass="5788">MKLSKGEIVGVIVSAILSALGGAAMDVAMLYANKKEIQESVKRELEEANEVKPQ</sequence>
<accession>A0A8S5TUA0</accession>
<proteinExistence type="predicted"/>
<keyword evidence="1" id="KW-0812">Transmembrane</keyword>
<feature type="transmembrane region" description="Helical" evidence="1">
    <location>
        <begin position="12"/>
        <end position="32"/>
    </location>
</feature>
<protein>
    <submittedName>
        <fullName evidence="2">Uncharacterized protein</fullName>
    </submittedName>
</protein>
<organism evidence="2">
    <name type="scientific">Siphoviridae sp. ctWT735</name>
    <dbReference type="NCBI Taxonomy" id="2825538"/>
    <lineage>
        <taxon>Viruses</taxon>
        <taxon>Duplodnaviria</taxon>
        <taxon>Heunggongvirae</taxon>
        <taxon>Uroviricota</taxon>
        <taxon>Caudoviricetes</taxon>
    </lineage>
</organism>
<reference evidence="2" key="1">
    <citation type="journal article" date="2021" name="Proc. Natl. Acad. Sci. U.S.A.">
        <title>A Catalog of Tens of Thousands of Viruses from Human Metagenomes Reveals Hidden Associations with Chronic Diseases.</title>
        <authorList>
            <person name="Tisza M.J."/>
            <person name="Buck C.B."/>
        </authorList>
    </citation>
    <scope>NUCLEOTIDE SEQUENCE</scope>
    <source>
        <strain evidence="2">CtWT735</strain>
    </source>
</reference>
<name>A0A8S5TUA0_9CAUD</name>